<evidence type="ECO:0000256" key="6">
    <source>
        <dbReference type="SAM" id="Phobius"/>
    </source>
</evidence>
<comment type="caution">
    <text evidence="7">The sequence shown here is derived from an EMBL/GenBank/DDBJ whole genome shotgun (WGS) entry which is preliminary data.</text>
</comment>
<dbReference type="EMBL" id="JAPQKI010000006">
    <property type="protein sequence ID" value="KAJ5095234.1"/>
    <property type="molecule type" value="Genomic_DNA"/>
</dbReference>
<feature type="region of interest" description="Disordered" evidence="5">
    <location>
        <begin position="1"/>
        <end position="29"/>
    </location>
</feature>
<protein>
    <submittedName>
        <fullName evidence="7">MFS multidrug transporter</fullName>
    </submittedName>
</protein>
<feature type="transmembrane region" description="Helical" evidence="6">
    <location>
        <begin position="112"/>
        <end position="131"/>
    </location>
</feature>
<dbReference type="GeneID" id="81358997"/>
<feature type="transmembrane region" description="Helical" evidence="6">
    <location>
        <begin position="75"/>
        <end position="100"/>
    </location>
</feature>
<name>A0A9W9K6T7_9EURO</name>
<keyword evidence="2 6" id="KW-0812">Transmembrane</keyword>
<dbReference type="AlphaFoldDB" id="A0A9W9K6T7"/>
<dbReference type="OrthoDB" id="9986881at2759"/>
<dbReference type="InterPro" id="IPR036259">
    <property type="entry name" value="MFS_trans_sf"/>
</dbReference>
<evidence type="ECO:0000256" key="4">
    <source>
        <dbReference type="ARBA" id="ARBA00023136"/>
    </source>
</evidence>
<dbReference type="Proteomes" id="UP001149074">
    <property type="component" value="Unassembled WGS sequence"/>
</dbReference>
<evidence type="ECO:0000256" key="5">
    <source>
        <dbReference type="SAM" id="MobiDB-lite"/>
    </source>
</evidence>
<dbReference type="PANTHER" id="PTHR23502">
    <property type="entry name" value="MAJOR FACILITATOR SUPERFAMILY"/>
    <property type="match status" value="1"/>
</dbReference>
<proteinExistence type="predicted"/>
<dbReference type="Gene3D" id="1.20.1720.10">
    <property type="entry name" value="Multidrug resistance protein D"/>
    <property type="match status" value="1"/>
</dbReference>
<accession>A0A9W9K6T7</accession>
<evidence type="ECO:0000256" key="2">
    <source>
        <dbReference type="ARBA" id="ARBA00022692"/>
    </source>
</evidence>
<reference evidence="7" key="2">
    <citation type="journal article" date="2023" name="IMA Fungus">
        <title>Comparative genomic study of the Penicillium genus elucidates a diverse pangenome and 15 lateral gene transfer events.</title>
        <authorList>
            <person name="Petersen C."/>
            <person name="Sorensen T."/>
            <person name="Nielsen M.R."/>
            <person name="Sondergaard T.E."/>
            <person name="Sorensen J.L."/>
            <person name="Fitzpatrick D.A."/>
            <person name="Frisvad J.C."/>
            <person name="Nielsen K.L."/>
        </authorList>
    </citation>
    <scope>NUCLEOTIDE SEQUENCE</scope>
    <source>
        <strain evidence="7">IBT 30761</strain>
    </source>
</reference>
<evidence type="ECO:0000256" key="3">
    <source>
        <dbReference type="ARBA" id="ARBA00022989"/>
    </source>
</evidence>
<dbReference type="PANTHER" id="PTHR23502:SF59">
    <property type="entry name" value="MULTIDRUG TRANSPORTER, PUTATIVE (AFU_ORTHOLOGUE AFUA_1G10370)-RELATED"/>
    <property type="match status" value="1"/>
</dbReference>
<dbReference type="RefSeq" id="XP_056473384.1">
    <property type="nucleotide sequence ID" value="XM_056620018.1"/>
</dbReference>
<dbReference type="SUPFAM" id="SSF103473">
    <property type="entry name" value="MFS general substrate transporter"/>
    <property type="match status" value="1"/>
</dbReference>
<dbReference type="GO" id="GO:0022857">
    <property type="term" value="F:transmembrane transporter activity"/>
    <property type="evidence" value="ECO:0007669"/>
    <property type="project" value="TreeGrafter"/>
</dbReference>
<keyword evidence="8" id="KW-1185">Reference proteome</keyword>
<evidence type="ECO:0000313" key="7">
    <source>
        <dbReference type="EMBL" id="KAJ5095234.1"/>
    </source>
</evidence>
<sequence length="154" mass="17073">MLPGENMSKEEGGNSQGAGRSIRSTASRLDCKDMSKPKIHAHQLEHLRTDNEHLVQFYGLDDPYKPLNWSFTKKIITTLLYGLITMGSAWASSAYAPAVSDIRKQYQRPEKVSLLGISLFLFGVGLGPLPWAPFSEVYGRKTAVLTPYAISEVL</sequence>
<gene>
    <name evidence="7" type="ORF">N7532_007525</name>
</gene>
<organism evidence="7 8">
    <name type="scientific">Penicillium argentinense</name>
    <dbReference type="NCBI Taxonomy" id="1131581"/>
    <lineage>
        <taxon>Eukaryota</taxon>
        <taxon>Fungi</taxon>
        <taxon>Dikarya</taxon>
        <taxon>Ascomycota</taxon>
        <taxon>Pezizomycotina</taxon>
        <taxon>Eurotiomycetes</taxon>
        <taxon>Eurotiomycetidae</taxon>
        <taxon>Eurotiales</taxon>
        <taxon>Aspergillaceae</taxon>
        <taxon>Penicillium</taxon>
    </lineage>
</organism>
<evidence type="ECO:0000313" key="8">
    <source>
        <dbReference type="Proteomes" id="UP001149074"/>
    </source>
</evidence>
<keyword evidence="4 6" id="KW-0472">Membrane</keyword>
<keyword evidence="3 6" id="KW-1133">Transmembrane helix</keyword>
<comment type="subcellular location">
    <subcellularLocation>
        <location evidence="1">Membrane</location>
        <topology evidence="1">Multi-pass membrane protein</topology>
    </subcellularLocation>
</comment>
<dbReference type="GO" id="GO:0005886">
    <property type="term" value="C:plasma membrane"/>
    <property type="evidence" value="ECO:0007669"/>
    <property type="project" value="TreeGrafter"/>
</dbReference>
<evidence type="ECO:0000256" key="1">
    <source>
        <dbReference type="ARBA" id="ARBA00004141"/>
    </source>
</evidence>
<reference evidence="7" key="1">
    <citation type="submission" date="2022-11" db="EMBL/GenBank/DDBJ databases">
        <authorList>
            <person name="Petersen C."/>
        </authorList>
    </citation>
    <scope>NUCLEOTIDE SEQUENCE</scope>
    <source>
        <strain evidence="7">IBT 30761</strain>
    </source>
</reference>